<evidence type="ECO:0000259" key="1">
    <source>
        <dbReference type="Pfam" id="PF03235"/>
    </source>
</evidence>
<dbReference type="GeneID" id="93260936"/>
<evidence type="ECO:0000313" key="2">
    <source>
        <dbReference type="EMBL" id="AJO24404.1"/>
    </source>
</evidence>
<protein>
    <submittedName>
        <fullName evidence="3">DUF262 domain-containing protein</fullName>
    </submittedName>
</protein>
<evidence type="ECO:0000313" key="3">
    <source>
        <dbReference type="EMBL" id="MDL5039776.1"/>
    </source>
</evidence>
<dbReference type="PANTHER" id="PTHR39639">
    <property type="entry name" value="CHROMOSOME 16, WHOLE GENOME SHOTGUN SEQUENCE"/>
    <property type="match status" value="1"/>
</dbReference>
<name>A0AAN0WDM1_HEYCO</name>
<accession>A0AAN0WDM1</accession>
<dbReference type="InterPro" id="IPR004919">
    <property type="entry name" value="GmrSD_N"/>
</dbReference>
<dbReference type="RefSeq" id="WP_017552080.1">
    <property type="nucleotide sequence ID" value="NZ_CP010525.1"/>
</dbReference>
<dbReference type="EMBL" id="JASUZX010000001">
    <property type="protein sequence ID" value="MDL5039776.1"/>
    <property type="molecule type" value="Genomic_DNA"/>
</dbReference>
<dbReference type="Proteomes" id="UP000032024">
    <property type="component" value="Chromosome"/>
</dbReference>
<dbReference type="AlphaFoldDB" id="A0AAN0WDM1"/>
<feature type="domain" description="GmrSD restriction endonucleases N-terminal" evidence="1">
    <location>
        <begin position="27"/>
        <end position="188"/>
    </location>
</feature>
<reference evidence="4" key="2">
    <citation type="submission" date="2015-01" db="EMBL/GenBank/DDBJ databases">
        <title>Comparative genome analysis of Bacillus coagulans HM-08, Clostridium butyricum HM-68, Bacillus subtilis HM-66 and Bacillus paralicheniformis BL-09.</title>
        <authorList>
            <person name="Zhang H."/>
        </authorList>
    </citation>
    <scope>NUCLEOTIDE SEQUENCE [LARGE SCALE GENOMIC DNA]</scope>
    <source>
        <strain evidence="4">HM-08</strain>
    </source>
</reference>
<sequence>MSQIELLTIIDDKIEQVRTKSLDLSFNEIVDMYRDGEFEISPAYQRLFRWSEEKQSQFIESLILEMPIPPIYVIEKDEGQYELIDGLQRISTYLHFRGELPNPNNHSNDKTEEENVGFLTLTGCDIVKELNGLTYEKLPKTLQIRLKRSFVRVEVIRKGSDPRLRYYMFKRLNTGGELLSEQEIRNCTIRLLDDTFNDFIIRLSSNKHFQNTISHLNEEKIEKKEDQEYVLKYFAYKLDRENYKKNISSFLTTFMEKVSDESHEEHIKFDYEKERKEFEKTFGILDLSLGEYAFDKLRKGKYISGITSTHFDAFTMGIQSYLNIIDTEDKQLMEQLGEVFKAIKLDQEFLDNASGGGKNTKNYLSKRIEVVQKRVGEFLDGRS</sequence>
<reference evidence="3" key="3">
    <citation type="submission" date="2023-06" db="EMBL/GenBank/DDBJ databases">
        <title>Probiogenomic evaluation and L lactic producing Weizmannia coaggulans BKMTCR2-2 from tree bark.</title>
        <authorList>
            <person name="Mahittikon J."/>
            <person name="Tanasupawat S."/>
        </authorList>
    </citation>
    <scope>NUCLEOTIDE SEQUENCE</scope>
    <source>
        <strain evidence="3">BKMTCR2-2</strain>
    </source>
</reference>
<evidence type="ECO:0000313" key="4">
    <source>
        <dbReference type="Proteomes" id="UP000032024"/>
    </source>
</evidence>
<organism evidence="2 4">
    <name type="scientific">Heyndrickxia coagulans</name>
    <name type="common">Weizmannia coagulans</name>
    <dbReference type="NCBI Taxonomy" id="1398"/>
    <lineage>
        <taxon>Bacteria</taxon>
        <taxon>Bacillati</taxon>
        <taxon>Bacillota</taxon>
        <taxon>Bacilli</taxon>
        <taxon>Bacillales</taxon>
        <taxon>Bacillaceae</taxon>
        <taxon>Heyndrickxia</taxon>
    </lineage>
</organism>
<dbReference type="Proteomes" id="UP001223084">
    <property type="component" value="Unassembled WGS sequence"/>
</dbReference>
<proteinExistence type="predicted"/>
<reference evidence="2" key="1">
    <citation type="submission" date="2015-01" db="EMBL/GenBank/DDBJ databases">
        <title>Comparative genome analysis of Bacillus coagulans HM-08, Clostridium butyricum HM-68, Bacillus subtilis HM-66 and Bacillus licheniformis BL-09.</title>
        <authorList>
            <person name="Zhang H."/>
        </authorList>
    </citation>
    <scope>NUCLEOTIDE SEQUENCE [LARGE SCALE GENOMIC DNA]</scope>
    <source>
        <strain evidence="2">HM-08</strain>
    </source>
</reference>
<keyword evidence="4" id="KW-1185">Reference proteome</keyword>
<dbReference type="PANTHER" id="PTHR39639:SF1">
    <property type="entry name" value="DUF262 DOMAIN-CONTAINING PROTEIN"/>
    <property type="match status" value="1"/>
</dbReference>
<dbReference type="EMBL" id="CP010525">
    <property type="protein sequence ID" value="AJO24404.1"/>
    <property type="molecule type" value="Genomic_DNA"/>
</dbReference>
<gene>
    <name evidence="3" type="ORF">QN341_01555</name>
    <name evidence="2" type="ORF">SB48_HM08orf05746</name>
</gene>
<dbReference type="Pfam" id="PF03235">
    <property type="entry name" value="GmrSD_N"/>
    <property type="match status" value="1"/>
</dbReference>